<sequence length="155" mass="16997">MLKAIASKRPSSKKQTLLFIGHSGGGIAGLHAAQLLQDSGSERYIVMIGSPKCRIPVQLDTSVLTINAADIRRGGRGKSPDRVSRLGTHGGWRAGKLGLPTWHRQKYAPIDNRNVPIIGGHADYFRDSEPYVDVTGRSNLDLTLETIQTWLTRLK</sequence>
<evidence type="ECO:0000313" key="2">
    <source>
        <dbReference type="Proteomes" id="UP000289856"/>
    </source>
</evidence>
<gene>
    <name evidence="1" type="ORF">KCTCHS21_43020</name>
</gene>
<evidence type="ECO:0000313" key="1">
    <source>
        <dbReference type="EMBL" id="BBI34903.1"/>
    </source>
</evidence>
<proteinExistence type="predicted"/>
<protein>
    <recommendedName>
        <fullName evidence="3">Fungal lipase-like domain-containing protein</fullName>
    </recommendedName>
</protein>
<dbReference type="AlphaFoldDB" id="A0A3T1DA04"/>
<organism evidence="1 2">
    <name type="scientific">Cohnella abietis</name>
    <dbReference type="NCBI Taxonomy" id="2507935"/>
    <lineage>
        <taxon>Bacteria</taxon>
        <taxon>Bacillati</taxon>
        <taxon>Bacillota</taxon>
        <taxon>Bacilli</taxon>
        <taxon>Bacillales</taxon>
        <taxon>Paenibacillaceae</taxon>
        <taxon>Cohnella</taxon>
    </lineage>
</organism>
<keyword evidence="2" id="KW-1185">Reference proteome</keyword>
<name>A0A3T1DA04_9BACL</name>
<dbReference type="Proteomes" id="UP000289856">
    <property type="component" value="Chromosome"/>
</dbReference>
<dbReference type="KEGG" id="cohn:KCTCHS21_43020"/>
<dbReference type="EMBL" id="AP019400">
    <property type="protein sequence ID" value="BBI34903.1"/>
    <property type="molecule type" value="Genomic_DNA"/>
</dbReference>
<accession>A0A3T1DA04</accession>
<evidence type="ECO:0008006" key="3">
    <source>
        <dbReference type="Google" id="ProtNLM"/>
    </source>
</evidence>
<reference evidence="1 2" key="1">
    <citation type="submission" date="2019-01" db="EMBL/GenBank/DDBJ databases">
        <title>Complete genome sequence of Cohnella hallensis HS21 isolated from Korean fir (Abies koreana) rhizospheric soil.</title>
        <authorList>
            <person name="Jiang L."/>
            <person name="Kang S.W."/>
            <person name="Kim S."/>
            <person name="Jung J."/>
            <person name="Kim C.Y."/>
            <person name="Kim D.H."/>
            <person name="Kim S.W."/>
            <person name="Lee J."/>
        </authorList>
    </citation>
    <scope>NUCLEOTIDE SEQUENCE [LARGE SCALE GENOMIC DNA]</scope>
    <source>
        <strain evidence="1 2">HS21</strain>
    </source>
</reference>